<reference evidence="2 3" key="1">
    <citation type="journal article" date="2015" name="Genome Biol. Evol.">
        <title>Comparative Genomics of a Bacterivorous Green Alga Reveals Evolutionary Causalities and Consequences of Phago-Mixotrophic Mode of Nutrition.</title>
        <authorList>
            <person name="Burns J.A."/>
            <person name="Paasch A."/>
            <person name="Narechania A."/>
            <person name="Kim E."/>
        </authorList>
    </citation>
    <scope>NUCLEOTIDE SEQUENCE [LARGE SCALE GENOMIC DNA]</scope>
    <source>
        <strain evidence="2 3">PLY_AMNH</strain>
    </source>
</reference>
<keyword evidence="1" id="KW-0812">Transmembrane</keyword>
<evidence type="ECO:0000313" key="2">
    <source>
        <dbReference type="EMBL" id="KAK3249133.1"/>
    </source>
</evidence>
<accession>A0AAE0C647</accession>
<sequence>MMWGMDWFPSYYFSLYSDDVLFFDTYSINTSGKACAALFANFVLTAINVYIRKTVSSWQINYLNSPHIPRSDLESFLTIQMTVATYTLFVSLSGAVNIFLIFSNFWFLVTQTISNVLVTVCMTGIFLKEKQQAELEEREINEQRKYVEMDMCRQAMNPTSEKNSHDRYGQDHDIKNRHITHAPTRLPRNENIYKRAYFDSGNTVLQL</sequence>
<feature type="transmembrane region" description="Helical" evidence="1">
    <location>
        <begin position="31"/>
        <end position="51"/>
    </location>
</feature>
<proteinExistence type="predicted"/>
<gene>
    <name evidence="2" type="ORF">CYMTET_41396</name>
</gene>
<name>A0AAE0C647_9CHLO</name>
<keyword evidence="1" id="KW-1133">Transmembrane helix</keyword>
<protein>
    <submittedName>
        <fullName evidence="2">Uncharacterized protein</fullName>
    </submittedName>
</protein>
<keyword evidence="3" id="KW-1185">Reference proteome</keyword>
<dbReference type="AlphaFoldDB" id="A0AAE0C647"/>
<organism evidence="2 3">
    <name type="scientific">Cymbomonas tetramitiformis</name>
    <dbReference type="NCBI Taxonomy" id="36881"/>
    <lineage>
        <taxon>Eukaryota</taxon>
        <taxon>Viridiplantae</taxon>
        <taxon>Chlorophyta</taxon>
        <taxon>Pyramimonadophyceae</taxon>
        <taxon>Pyramimonadales</taxon>
        <taxon>Pyramimonadaceae</taxon>
        <taxon>Cymbomonas</taxon>
    </lineage>
</organism>
<keyword evidence="1" id="KW-0472">Membrane</keyword>
<evidence type="ECO:0000313" key="3">
    <source>
        <dbReference type="Proteomes" id="UP001190700"/>
    </source>
</evidence>
<feature type="transmembrane region" description="Helical" evidence="1">
    <location>
        <begin position="76"/>
        <end position="99"/>
    </location>
</feature>
<evidence type="ECO:0000256" key="1">
    <source>
        <dbReference type="SAM" id="Phobius"/>
    </source>
</evidence>
<comment type="caution">
    <text evidence="2">The sequence shown here is derived from an EMBL/GenBank/DDBJ whole genome shotgun (WGS) entry which is preliminary data.</text>
</comment>
<dbReference type="EMBL" id="LGRX02027573">
    <property type="protein sequence ID" value="KAK3249133.1"/>
    <property type="molecule type" value="Genomic_DNA"/>
</dbReference>
<dbReference type="Proteomes" id="UP001190700">
    <property type="component" value="Unassembled WGS sequence"/>
</dbReference>